<dbReference type="InterPro" id="IPR049236">
    <property type="entry name" value="DUF6850"/>
</dbReference>
<accession>A0AAD1DQI3</accession>
<evidence type="ECO:0000259" key="1">
    <source>
        <dbReference type="Pfam" id="PF21012"/>
    </source>
</evidence>
<dbReference type="KEGG" id="cnk:EG343_09320"/>
<dbReference type="Proteomes" id="UP000278288">
    <property type="component" value="Chromosome"/>
</dbReference>
<evidence type="ECO:0000313" key="2">
    <source>
        <dbReference type="EMBL" id="AZA90813.1"/>
    </source>
</evidence>
<dbReference type="AlphaFoldDB" id="A0AAD1DQI3"/>
<dbReference type="EMBL" id="CP033923">
    <property type="protein sequence ID" value="AZA90813.1"/>
    <property type="molecule type" value="Genomic_DNA"/>
</dbReference>
<organism evidence="2 3">
    <name type="scientific">Chryseobacterium nakagawai</name>
    <dbReference type="NCBI Taxonomy" id="1241982"/>
    <lineage>
        <taxon>Bacteria</taxon>
        <taxon>Pseudomonadati</taxon>
        <taxon>Bacteroidota</taxon>
        <taxon>Flavobacteriia</taxon>
        <taxon>Flavobacteriales</taxon>
        <taxon>Weeksellaceae</taxon>
        <taxon>Chryseobacterium group</taxon>
        <taxon>Chryseobacterium</taxon>
    </lineage>
</organism>
<gene>
    <name evidence="2" type="ORF">EG343_09320</name>
</gene>
<evidence type="ECO:0000313" key="3">
    <source>
        <dbReference type="Proteomes" id="UP000278288"/>
    </source>
</evidence>
<keyword evidence="3" id="KW-1185">Reference proteome</keyword>
<protein>
    <recommendedName>
        <fullName evidence="1">DUF6850 domain-containing protein</fullName>
    </recommendedName>
</protein>
<proteinExistence type="predicted"/>
<name>A0AAD1DQI3_CHRNA</name>
<reference evidence="2 3" key="1">
    <citation type="submission" date="2018-11" db="EMBL/GenBank/DDBJ databases">
        <title>Proposal to divide the Flavobacteriaceae and reorganize its genera based on Amino Acid Identity values calculated from whole genome sequences.</title>
        <authorList>
            <person name="Nicholson A.C."/>
            <person name="Gulvik C.A."/>
            <person name="Whitney A.M."/>
            <person name="Humrighouse B.W."/>
            <person name="Bell M."/>
            <person name="Holmes B."/>
            <person name="Steigerwalt A.G."/>
            <person name="Villarma A."/>
            <person name="Sheth M."/>
            <person name="Batra D."/>
            <person name="Pryor J."/>
            <person name="Bernardet J.-F."/>
            <person name="Hugo C."/>
            <person name="Kampfer P."/>
            <person name="Newman J."/>
            <person name="McQuiston J.R."/>
        </authorList>
    </citation>
    <scope>NUCLEOTIDE SEQUENCE [LARGE SCALE GENOMIC DNA]</scope>
    <source>
        <strain evidence="2 3">G0041</strain>
    </source>
</reference>
<dbReference type="Pfam" id="PF21012">
    <property type="entry name" value="DUF6850"/>
    <property type="match status" value="1"/>
</dbReference>
<sequence length="522" mass="60289">MVSFTKIQFDIQQQIMLHTKTFFCLLLIVVSFNIKAQDSLKLFKTLNNQYNQERDFKNNFYYNPASMSGYSTSSFSEFSVGYQDNKENAYRQQLGNGSKGLMIKAQSFQKLKPNRSVWGSASYQNLKMSSVKWNETLDYERIAPYITSDSVGGKLNLERYQFAGGYLEKMGRWTVAGQISYSAQMGYRSKDPRLESKTSDLRINAGVNYRAFREYEVGVFGEFNKYTQNNSIQFQSLLGRPYVYLMSGLGFSNYLFNGGTRPTNTFEEFAYKGGIQISNKQGRDFYLQAVIGKANNIKSYNDGSNTYNNISDLKNEEFKLEGAKFFNINEKHRIGLLAGYTSSRKTGSEYGYSMNTSIMTQIFKREAYRRDNYIATVKGFYQYNQERFSITAVPFFGYEEIKERRLYPNSGQKFVYSYLGLNADYKQQINNNQMLTFQPYFYKRMVNQSINALSTTANLAVDEWVLQDYMFQASDINAFGAVLRYDFKLDKLPAFFVSAQYQTQKIQEKNNNFAAASIGITF</sequence>
<feature type="domain" description="DUF6850" evidence="1">
    <location>
        <begin position="64"/>
        <end position="522"/>
    </location>
</feature>